<evidence type="ECO:0000256" key="8">
    <source>
        <dbReference type="ARBA" id="ARBA00022759"/>
    </source>
</evidence>
<protein>
    <recommendedName>
        <fullName evidence="4">ribonuclease Z</fullName>
        <ecNumber evidence="4">3.1.26.11</ecNumber>
    </recommendedName>
</protein>
<feature type="non-terminal residue" evidence="11">
    <location>
        <position position="197"/>
    </location>
</feature>
<dbReference type="GO" id="GO:0005739">
    <property type="term" value="C:mitochondrion"/>
    <property type="evidence" value="ECO:0007669"/>
    <property type="project" value="TreeGrafter"/>
</dbReference>
<name>A0A7D9KGR9_PARCT</name>
<dbReference type="SUPFAM" id="SSF56281">
    <property type="entry name" value="Metallo-hydrolase/oxidoreductase"/>
    <property type="match status" value="1"/>
</dbReference>
<accession>A0A7D9KGR9</accession>
<keyword evidence="7" id="KW-0479">Metal-binding</keyword>
<keyword evidence="9" id="KW-0378">Hydrolase</keyword>
<comment type="cofactor">
    <cofactor evidence="2">
        <name>Zn(2+)</name>
        <dbReference type="ChEBI" id="CHEBI:29105"/>
    </cofactor>
</comment>
<comment type="catalytic activity">
    <reaction evidence="1">
        <text>Endonucleolytic cleavage of RNA, removing extra 3' nucleotides from tRNA precursor, generating 3' termini of tRNAs. A 3'-hydroxy group is left at the tRNA terminus and a 5'-phosphoryl group is left at the trailer molecule.</text>
        <dbReference type="EC" id="3.1.26.11"/>
    </reaction>
</comment>
<proteinExistence type="inferred from homology"/>
<organism evidence="11 12">
    <name type="scientific">Paramuricea clavata</name>
    <name type="common">Red gorgonian</name>
    <name type="synonym">Violescent sea-whip</name>
    <dbReference type="NCBI Taxonomy" id="317549"/>
    <lineage>
        <taxon>Eukaryota</taxon>
        <taxon>Metazoa</taxon>
        <taxon>Cnidaria</taxon>
        <taxon>Anthozoa</taxon>
        <taxon>Octocorallia</taxon>
        <taxon>Malacalcyonacea</taxon>
        <taxon>Plexauridae</taxon>
        <taxon>Paramuricea</taxon>
    </lineage>
</organism>
<dbReference type="InterPro" id="IPR047151">
    <property type="entry name" value="RNZ2-like"/>
</dbReference>
<keyword evidence="10" id="KW-0862">Zinc</keyword>
<feature type="non-terminal residue" evidence="11">
    <location>
        <position position="1"/>
    </location>
</feature>
<evidence type="ECO:0000256" key="10">
    <source>
        <dbReference type="ARBA" id="ARBA00022833"/>
    </source>
</evidence>
<evidence type="ECO:0000256" key="9">
    <source>
        <dbReference type="ARBA" id="ARBA00022801"/>
    </source>
</evidence>
<dbReference type="EMBL" id="CACRXK020033623">
    <property type="protein sequence ID" value="CAB4043951.1"/>
    <property type="molecule type" value="Genomic_DNA"/>
</dbReference>
<dbReference type="GO" id="GO:0046872">
    <property type="term" value="F:metal ion binding"/>
    <property type="evidence" value="ECO:0007669"/>
    <property type="project" value="UniProtKB-KW"/>
</dbReference>
<dbReference type="Gene3D" id="3.60.15.10">
    <property type="entry name" value="Ribonuclease Z/Hydroxyacylglutathione hydrolase-like"/>
    <property type="match status" value="1"/>
</dbReference>
<dbReference type="Proteomes" id="UP001152795">
    <property type="component" value="Unassembled WGS sequence"/>
</dbReference>
<evidence type="ECO:0000256" key="6">
    <source>
        <dbReference type="ARBA" id="ARBA00022722"/>
    </source>
</evidence>
<dbReference type="AlphaFoldDB" id="A0A7D9KGR9"/>
<keyword evidence="8" id="KW-0255">Endonuclease</keyword>
<dbReference type="PANTHER" id="PTHR12553:SF49">
    <property type="entry name" value="ZINC PHOSPHODIESTERASE ELAC PROTEIN 2"/>
    <property type="match status" value="1"/>
</dbReference>
<evidence type="ECO:0000256" key="1">
    <source>
        <dbReference type="ARBA" id="ARBA00000402"/>
    </source>
</evidence>
<keyword evidence="6" id="KW-0540">Nuclease</keyword>
<evidence type="ECO:0000313" key="11">
    <source>
        <dbReference type="EMBL" id="CAB4043951.1"/>
    </source>
</evidence>
<comment type="caution">
    <text evidence="11">The sequence shown here is derived from an EMBL/GenBank/DDBJ whole genome shotgun (WGS) entry which is preliminary data.</text>
</comment>
<reference evidence="11" key="1">
    <citation type="submission" date="2020-04" db="EMBL/GenBank/DDBJ databases">
        <authorList>
            <person name="Alioto T."/>
            <person name="Alioto T."/>
            <person name="Gomez Garrido J."/>
        </authorList>
    </citation>
    <scope>NUCLEOTIDE SEQUENCE</scope>
    <source>
        <strain evidence="11">A484AB</strain>
    </source>
</reference>
<evidence type="ECO:0000256" key="2">
    <source>
        <dbReference type="ARBA" id="ARBA00001947"/>
    </source>
</evidence>
<keyword evidence="5" id="KW-0819">tRNA processing</keyword>
<dbReference type="EC" id="3.1.26.11" evidence="4"/>
<evidence type="ECO:0000256" key="3">
    <source>
        <dbReference type="ARBA" id="ARBA00007823"/>
    </source>
</evidence>
<evidence type="ECO:0000256" key="5">
    <source>
        <dbReference type="ARBA" id="ARBA00022694"/>
    </source>
</evidence>
<dbReference type="Pfam" id="PF23023">
    <property type="entry name" value="Anti-Pycsar_Apyc1"/>
    <property type="match status" value="1"/>
</dbReference>
<evidence type="ECO:0000256" key="4">
    <source>
        <dbReference type="ARBA" id="ARBA00012477"/>
    </source>
</evidence>
<evidence type="ECO:0000313" key="12">
    <source>
        <dbReference type="Proteomes" id="UP001152795"/>
    </source>
</evidence>
<dbReference type="InterPro" id="IPR036866">
    <property type="entry name" value="RibonucZ/Hydroxyglut_hydro"/>
</dbReference>
<dbReference type="OrthoDB" id="527344at2759"/>
<keyword evidence="12" id="KW-1185">Reference proteome</keyword>
<dbReference type="GO" id="GO:0042781">
    <property type="term" value="F:3'-tRNA processing endoribonuclease activity"/>
    <property type="evidence" value="ECO:0007669"/>
    <property type="project" value="UniProtKB-EC"/>
</dbReference>
<comment type="similarity">
    <text evidence="3">Belongs to the RNase Z family.</text>
</comment>
<sequence length="197" mass="22578">EIETHSPDKDNWTAGEPYLIYHLRPTTQMGYDHSDISSKWDTLAEKVRERLRCLRPTETITDSEIKDALKDFINPEEFLCRTDGEHKPNLESSSNTFVSDFKDMDKEFNIVFLGTGASLPSKYRNVSCTLVNISSNKLMLLDCGEGSYGQLYRHYGPNLDDILRKLCCIFISHIHADHHLGLVRVLQAWEKSTKSLP</sequence>
<gene>
    <name evidence="11" type="ORF">PACLA_8A089321</name>
</gene>
<evidence type="ECO:0000256" key="7">
    <source>
        <dbReference type="ARBA" id="ARBA00022723"/>
    </source>
</evidence>
<dbReference type="GO" id="GO:1990180">
    <property type="term" value="P:mitochondrial tRNA 3'-end processing"/>
    <property type="evidence" value="ECO:0007669"/>
    <property type="project" value="TreeGrafter"/>
</dbReference>
<dbReference type="PANTHER" id="PTHR12553">
    <property type="entry name" value="ZINC PHOSPHODIESTERASE ELAC PROTEIN 2"/>
    <property type="match status" value="1"/>
</dbReference>